<accession>A0AAD8L5F2</accession>
<evidence type="ECO:0000256" key="1">
    <source>
        <dbReference type="ARBA" id="ARBA00004474"/>
    </source>
</evidence>
<sequence length="633" mass="72073">MRTNFESFWKRRSQIRCSSSREALSPLELEEDGSVSTSDSLEGEEFSHALKFKFSDFKISDRVSIGLGGRGDEVVFEAIIKNSDSPLHNTKVVLRRFTTAQAQRRGKRAIQVLKKLARRKLMYHSYSMQVHGYVCSQTMEDEGSFTIVHGYHGSFSLRHWLRQTDWLPTLEATLALDEESVRRVGDDTVGGPAVSRQLRVIRILMRDLLIGVNYLHSHGLAHTELRLENVHISPVDRHIKVGILGNAADFFEDGPNNTDRQQMMIAFDMRCVGFIMVKMILRELMDPLIFTKFKAFLNKGNDPSCLREFILRTFNRNSSHGNVGLQMLDRNWGAGWHLLSLLLATKPLDRIRCLDALRHPFLCGPRWRVSPSIDSIRWSLGSTAVRITEEYIYGDQQRARLAHFLELMEMLNPHSRPKNWLRLLPGRWRLVYCTGRHIGLTTRQPPSRVLIGDVHLTITQPSKPKPPFLFTSDVNFRVLVGKDWPHNKIGIDGKLVVNSTFKLTSGKRLYTKDENENDFQNLPAIATKAQESAIKKLSGKKWRKALRERELPSSLQVVKLASGDIDVALVLNEPLSKDIDAAQSVLSEVRLQIPPEMFDLSKVVCGTYIDSRMMVLRSVNGSALMFTRACSIE</sequence>
<dbReference type="PANTHER" id="PTHR46699">
    <property type="entry name" value="SERINE/THREONINE-PROTEIN KINASE STN8, CHLOROPLASTIC-RELATED"/>
    <property type="match status" value="1"/>
</dbReference>
<evidence type="ECO:0000256" key="2">
    <source>
        <dbReference type="ARBA" id="ARBA00022640"/>
    </source>
</evidence>
<gene>
    <name evidence="5" type="ORF">QVD17_09147</name>
</gene>
<dbReference type="Proteomes" id="UP001229421">
    <property type="component" value="Unassembled WGS sequence"/>
</dbReference>
<dbReference type="Gene3D" id="1.10.510.10">
    <property type="entry name" value="Transferase(Phosphotransferase) domain 1"/>
    <property type="match status" value="1"/>
</dbReference>
<name>A0AAD8L5F2_TARER</name>
<feature type="domain" description="Protein kinase" evidence="4">
    <location>
        <begin position="59"/>
        <end position="440"/>
    </location>
</feature>
<protein>
    <recommendedName>
        <fullName evidence="4">Protein kinase domain-containing protein</fullName>
    </recommendedName>
</protein>
<dbReference type="SUPFAM" id="SSF56112">
    <property type="entry name" value="Protein kinase-like (PK-like)"/>
    <property type="match status" value="1"/>
</dbReference>
<organism evidence="5 6">
    <name type="scientific">Tagetes erecta</name>
    <name type="common">African marigold</name>
    <dbReference type="NCBI Taxonomy" id="13708"/>
    <lineage>
        <taxon>Eukaryota</taxon>
        <taxon>Viridiplantae</taxon>
        <taxon>Streptophyta</taxon>
        <taxon>Embryophyta</taxon>
        <taxon>Tracheophyta</taxon>
        <taxon>Spermatophyta</taxon>
        <taxon>Magnoliopsida</taxon>
        <taxon>eudicotyledons</taxon>
        <taxon>Gunneridae</taxon>
        <taxon>Pentapetalae</taxon>
        <taxon>asterids</taxon>
        <taxon>campanulids</taxon>
        <taxon>Asterales</taxon>
        <taxon>Asteraceae</taxon>
        <taxon>Asteroideae</taxon>
        <taxon>Heliantheae alliance</taxon>
        <taxon>Tageteae</taxon>
        <taxon>Tagetes</taxon>
    </lineage>
</organism>
<dbReference type="PANTHER" id="PTHR46699:SF6">
    <property type="entry name" value="PLASTID-LIPID-ASSOCIATED PROTEIN 14, CHLOROPLASTIC-RELATED"/>
    <property type="match status" value="1"/>
</dbReference>
<keyword evidence="3" id="KW-0809">Transit peptide</keyword>
<dbReference type="Pfam" id="PF04755">
    <property type="entry name" value="PAP_fibrillin"/>
    <property type="match status" value="1"/>
</dbReference>
<dbReference type="GO" id="GO:0004672">
    <property type="term" value="F:protein kinase activity"/>
    <property type="evidence" value="ECO:0007669"/>
    <property type="project" value="InterPro"/>
</dbReference>
<dbReference type="InterPro" id="IPR000719">
    <property type="entry name" value="Prot_kinase_dom"/>
</dbReference>
<dbReference type="PROSITE" id="PS50011">
    <property type="entry name" value="PROTEIN_KINASE_DOM"/>
    <property type="match status" value="1"/>
</dbReference>
<dbReference type="InterPro" id="IPR006843">
    <property type="entry name" value="PAP/fibrillin_dom"/>
</dbReference>
<dbReference type="GO" id="GO:0005524">
    <property type="term" value="F:ATP binding"/>
    <property type="evidence" value="ECO:0007669"/>
    <property type="project" value="InterPro"/>
</dbReference>
<comment type="subcellular location">
    <subcellularLocation>
        <location evidence="1">Plastid</location>
    </subcellularLocation>
</comment>
<reference evidence="5" key="1">
    <citation type="journal article" date="2023" name="bioRxiv">
        <title>Improved chromosome-level genome assembly for marigold (Tagetes erecta).</title>
        <authorList>
            <person name="Jiang F."/>
            <person name="Yuan L."/>
            <person name="Wang S."/>
            <person name="Wang H."/>
            <person name="Xu D."/>
            <person name="Wang A."/>
            <person name="Fan W."/>
        </authorList>
    </citation>
    <scope>NUCLEOTIDE SEQUENCE</scope>
    <source>
        <strain evidence="5">WSJ</strain>
        <tissue evidence="5">Leaf</tissue>
    </source>
</reference>
<dbReference type="AlphaFoldDB" id="A0AAD8L5F2"/>
<dbReference type="GO" id="GO:0009536">
    <property type="term" value="C:plastid"/>
    <property type="evidence" value="ECO:0007669"/>
    <property type="project" value="UniProtKB-SubCell"/>
</dbReference>
<keyword evidence="6" id="KW-1185">Reference proteome</keyword>
<dbReference type="EMBL" id="JAUHHV010000002">
    <property type="protein sequence ID" value="KAK1432252.1"/>
    <property type="molecule type" value="Genomic_DNA"/>
</dbReference>
<comment type="caution">
    <text evidence="5">The sequence shown here is derived from an EMBL/GenBank/DDBJ whole genome shotgun (WGS) entry which is preliminary data.</text>
</comment>
<dbReference type="SMART" id="SM00220">
    <property type="entry name" value="S_TKc"/>
    <property type="match status" value="1"/>
</dbReference>
<keyword evidence="2" id="KW-0934">Plastid</keyword>
<evidence type="ECO:0000313" key="5">
    <source>
        <dbReference type="EMBL" id="KAK1432252.1"/>
    </source>
</evidence>
<dbReference type="InterPro" id="IPR011009">
    <property type="entry name" value="Kinase-like_dom_sf"/>
</dbReference>
<evidence type="ECO:0000259" key="4">
    <source>
        <dbReference type="PROSITE" id="PS50011"/>
    </source>
</evidence>
<evidence type="ECO:0000256" key="3">
    <source>
        <dbReference type="ARBA" id="ARBA00022946"/>
    </source>
</evidence>
<proteinExistence type="predicted"/>
<evidence type="ECO:0000313" key="6">
    <source>
        <dbReference type="Proteomes" id="UP001229421"/>
    </source>
</evidence>